<keyword evidence="3" id="KW-1185">Reference proteome</keyword>
<name>A0ABQ5J7Z9_9ASTR</name>
<accession>A0ABQ5J7Z9</accession>
<proteinExistence type="predicted"/>
<reference evidence="2" key="1">
    <citation type="journal article" date="2022" name="Int. J. Mol. Sci.">
        <title>Draft Genome of Tanacetum Coccineum: Genomic Comparison of Closely Related Tanacetum-Family Plants.</title>
        <authorList>
            <person name="Yamashiro T."/>
            <person name="Shiraishi A."/>
            <person name="Nakayama K."/>
            <person name="Satake H."/>
        </authorList>
    </citation>
    <scope>NUCLEOTIDE SEQUENCE</scope>
</reference>
<feature type="compositionally biased region" description="Polar residues" evidence="1">
    <location>
        <begin position="75"/>
        <end position="93"/>
    </location>
</feature>
<protein>
    <recommendedName>
        <fullName evidence="4">Integrase, catalytic region, zinc finger, CCHC-type, peptidase aspartic, catalytic</fullName>
    </recommendedName>
</protein>
<evidence type="ECO:0000313" key="2">
    <source>
        <dbReference type="EMBL" id="GJU08634.1"/>
    </source>
</evidence>
<reference evidence="2" key="2">
    <citation type="submission" date="2022-01" db="EMBL/GenBank/DDBJ databases">
        <authorList>
            <person name="Yamashiro T."/>
            <person name="Shiraishi A."/>
            <person name="Satake H."/>
            <person name="Nakayama K."/>
        </authorList>
    </citation>
    <scope>NUCLEOTIDE SEQUENCE</scope>
</reference>
<comment type="caution">
    <text evidence="2">The sequence shown here is derived from an EMBL/GenBank/DDBJ whole genome shotgun (WGS) entry which is preliminary data.</text>
</comment>
<evidence type="ECO:0000313" key="3">
    <source>
        <dbReference type="Proteomes" id="UP001151760"/>
    </source>
</evidence>
<evidence type="ECO:0008006" key="4">
    <source>
        <dbReference type="Google" id="ProtNLM"/>
    </source>
</evidence>
<feature type="region of interest" description="Disordered" evidence="1">
    <location>
        <begin position="74"/>
        <end position="120"/>
    </location>
</feature>
<gene>
    <name evidence="2" type="ORF">Tco_1125064</name>
</gene>
<dbReference type="Proteomes" id="UP001151760">
    <property type="component" value="Unassembled WGS sequence"/>
</dbReference>
<dbReference type="EMBL" id="BQNB010021650">
    <property type="protein sequence ID" value="GJU08634.1"/>
    <property type="molecule type" value="Genomic_DNA"/>
</dbReference>
<evidence type="ECO:0000256" key="1">
    <source>
        <dbReference type="SAM" id="MobiDB-lite"/>
    </source>
</evidence>
<organism evidence="2 3">
    <name type="scientific">Tanacetum coccineum</name>
    <dbReference type="NCBI Taxonomy" id="301880"/>
    <lineage>
        <taxon>Eukaryota</taxon>
        <taxon>Viridiplantae</taxon>
        <taxon>Streptophyta</taxon>
        <taxon>Embryophyta</taxon>
        <taxon>Tracheophyta</taxon>
        <taxon>Spermatophyta</taxon>
        <taxon>Magnoliopsida</taxon>
        <taxon>eudicotyledons</taxon>
        <taxon>Gunneridae</taxon>
        <taxon>Pentapetalae</taxon>
        <taxon>asterids</taxon>
        <taxon>campanulids</taxon>
        <taxon>Asterales</taxon>
        <taxon>Asteraceae</taxon>
        <taxon>Asteroideae</taxon>
        <taxon>Anthemideae</taxon>
        <taxon>Anthemidinae</taxon>
        <taxon>Tanacetum</taxon>
    </lineage>
</organism>
<sequence>MLAPGSSETTTEGYMENYKNVSQYIRDQLNAEAEDVQIILTGIDNDIYSIIDACQNACEMCKAIERLKQVYHPQNHPNHYTQNSSTGSQQAATRNRGKVIVNSPTPTYDQKPTMVAEDDEMSKDKEIDKLMALISFRANQDNTPKINRGTRYDSQRVVNGVGARENLEQANWRDDTDDKPEDQELEAHYLYMAQIQEVTPDADDNYGHIFDAEPLQKLIEIILFIVDSGCSKHMTRNLKLLSTITIKRVYYIEGLNHNLFSVGQFCDANLEVAFRKSTCYIHDLKGNDLLTGLVMASSSFSLELRFHQLVVKE</sequence>